<dbReference type="GO" id="GO:0005829">
    <property type="term" value="C:cytosol"/>
    <property type="evidence" value="ECO:0007669"/>
    <property type="project" value="TreeGrafter"/>
</dbReference>
<dbReference type="Pfam" id="PF00154">
    <property type="entry name" value="RecA_N"/>
    <property type="match status" value="1"/>
</dbReference>
<dbReference type="InterPro" id="IPR020587">
    <property type="entry name" value="RecA_monomer-monomer_interface"/>
</dbReference>
<feature type="non-terminal residue" evidence="6">
    <location>
        <position position="244"/>
    </location>
</feature>
<dbReference type="Gene3D" id="3.40.50.300">
    <property type="entry name" value="P-loop containing nucleotide triphosphate hydrolases"/>
    <property type="match status" value="1"/>
</dbReference>
<dbReference type="PANTHER" id="PTHR45900:SF1">
    <property type="entry name" value="MITOCHONDRIAL DNA REPAIR PROTEIN RECA HOMOLOG-RELATED"/>
    <property type="match status" value="1"/>
</dbReference>
<dbReference type="GO" id="GO:0005524">
    <property type="term" value="F:ATP binding"/>
    <property type="evidence" value="ECO:0007669"/>
    <property type="project" value="UniProtKB-KW"/>
</dbReference>
<dbReference type="PROSITE" id="PS50163">
    <property type="entry name" value="RECA_3"/>
    <property type="match status" value="1"/>
</dbReference>
<evidence type="ECO:0000256" key="1">
    <source>
        <dbReference type="ARBA" id="ARBA00009391"/>
    </source>
</evidence>
<evidence type="ECO:0000256" key="4">
    <source>
        <dbReference type="ARBA" id="ARBA00023172"/>
    </source>
</evidence>
<dbReference type="EMBL" id="BARS01005829">
    <property type="protein sequence ID" value="GAF79345.1"/>
    <property type="molecule type" value="Genomic_DNA"/>
</dbReference>
<dbReference type="InterPro" id="IPR049428">
    <property type="entry name" value="RecA-like_N"/>
</dbReference>
<dbReference type="PANTHER" id="PTHR45900">
    <property type="entry name" value="RECA"/>
    <property type="match status" value="1"/>
</dbReference>
<proteinExistence type="inferred from homology"/>
<dbReference type="GO" id="GO:0006281">
    <property type="term" value="P:DNA repair"/>
    <property type="evidence" value="ECO:0007669"/>
    <property type="project" value="InterPro"/>
</dbReference>
<keyword evidence="4" id="KW-0233">DNA recombination</keyword>
<dbReference type="InterPro" id="IPR013765">
    <property type="entry name" value="DNA_recomb/repair_RecA"/>
</dbReference>
<comment type="caution">
    <text evidence="6">The sequence shown here is derived from an EMBL/GenBank/DDBJ whole genome shotgun (WGS) entry which is preliminary data.</text>
</comment>
<reference evidence="6" key="1">
    <citation type="journal article" date="2014" name="Front. Microbiol.">
        <title>High frequency of phylogenetically diverse reductive dehalogenase-homologous genes in deep subseafloor sedimentary metagenomes.</title>
        <authorList>
            <person name="Kawai M."/>
            <person name="Futagami T."/>
            <person name="Toyoda A."/>
            <person name="Takaki Y."/>
            <person name="Nishi S."/>
            <person name="Hori S."/>
            <person name="Arai W."/>
            <person name="Tsubouchi T."/>
            <person name="Morono Y."/>
            <person name="Uchiyama I."/>
            <person name="Ito T."/>
            <person name="Fujiyama A."/>
            <person name="Inagaki F."/>
            <person name="Takami H."/>
        </authorList>
    </citation>
    <scope>NUCLEOTIDE SEQUENCE</scope>
    <source>
        <strain evidence="6">Expedition CK06-06</strain>
    </source>
</reference>
<feature type="domain" description="RecA family profile 2" evidence="5">
    <location>
        <begin position="195"/>
        <end position="244"/>
    </location>
</feature>
<protein>
    <recommendedName>
        <fullName evidence="5">RecA family profile 2 domain-containing protein</fullName>
    </recommendedName>
</protein>
<evidence type="ECO:0000259" key="5">
    <source>
        <dbReference type="PROSITE" id="PS50163"/>
    </source>
</evidence>
<evidence type="ECO:0000256" key="2">
    <source>
        <dbReference type="ARBA" id="ARBA00022741"/>
    </source>
</evidence>
<dbReference type="SUPFAM" id="SSF52540">
    <property type="entry name" value="P-loop containing nucleoside triphosphate hydrolases"/>
    <property type="match status" value="1"/>
</dbReference>
<evidence type="ECO:0000256" key="3">
    <source>
        <dbReference type="ARBA" id="ARBA00022840"/>
    </source>
</evidence>
<dbReference type="AlphaFoldDB" id="X0TT80"/>
<name>X0TT80_9ZZZZ</name>
<comment type="similarity">
    <text evidence="1">Belongs to the RecA family.</text>
</comment>
<evidence type="ECO:0000313" key="6">
    <source>
        <dbReference type="EMBL" id="GAF79345.1"/>
    </source>
</evidence>
<dbReference type="GO" id="GO:0006310">
    <property type="term" value="P:DNA recombination"/>
    <property type="evidence" value="ECO:0007669"/>
    <property type="project" value="UniProtKB-KW"/>
</dbReference>
<organism evidence="6">
    <name type="scientific">marine sediment metagenome</name>
    <dbReference type="NCBI Taxonomy" id="412755"/>
    <lineage>
        <taxon>unclassified sequences</taxon>
        <taxon>metagenomes</taxon>
        <taxon>ecological metagenomes</taxon>
    </lineage>
</organism>
<gene>
    <name evidence="6" type="ORF">S01H1_11437</name>
</gene>
<keyword evidence="3" id="KW-0067">ATP-binding</keyword>
<dbReference type="GO" id="GO:0003697">
    <property type="term" value="F:single-stranded DNA binding"/>
    <property type="evidence" value="ECO:0007669"/>
    <property type="project" value="InterPro"/>
</dbReference>
<sequence>MSAKLTKLRTQFTKDHGKGTLTSWNKVVDLPRFAFPLPKLNHIFGGGVPLGRLIQLFGKESGGKSTVANAIAGAFQAAGKTILHLEPECSFDPVFTKRTCNYDVTDEDSVIFSQEQNINKCYNMMKDAAKNGIDLILCDSIDALVAPSMEEQEATDSQMGIKARAHANQLPVLTGFMQKSGTVVIYISQIRYKIGVAPGSNPETTSGGEAIRFFSSLRGRVVRKSWITKGSEDSPIGLEMLIKM</sequence>
<keyword evidence="2" id="KW-0547">Nucleotide-binding</keyword>
<dbReference type="InterPro" id="IPR027417">
    <property type="entry name" value="P-loop_NTPase"/>
</dbReference>
<accession>X0TT80</accession>
<dbReference type="PRINTS" id="PR00142">
    <property type="entry name" value="RECA"/>
</dbReference>
<dbReference type="GO" id="GO:0008094">
    <property type="term" value="F:ATP-dependent activity, acting on DNA"/>
    <property type="evidence" value="ECO:0007669"/>
    <property type="project" value="InterPro"/>
</dbReference>